<evidence type="ECO:0000313" key="4">
    <source>
        <dbReference type="Proteomes" id="UP000017836"/>
    </source>
</evidence>
<evidence type="ECO:0000256" key="1">
    <source>
        <dbReference type="SAM" id="MobiDB-lite"/>
    </source>
</evidence>
<evidence type="ECO:0000313" key="3">
    <source>
        <dbReference type="EMBL" id="ERN01757.1"/>
    </source>
</evidence>
<dbReference type="STRING" id="13333.W1NVV2"/>
<feature type="region of interest" description="Disordered" evidence="1">
    <location>
        <begin position="571"/>
        <end position="647"/>
    </location>
</feature>
<dbReference type="PANTHER" id="PTHR44329:SF260">
    <property type="entry name" value="PROTEIN KINASE DOMAIN-CONTAINING PROTEIN"/>
    <property type="match status" value="1"/>
</dbReference>
<dbReference type="GO" id="GO:0005737">
    <property type="term" value="C:cytoplasm"/>
    <property type="evidence" value="ECO:0000318"/>
    <property type="project" value="GO_Central"/>
</dbReference>
<keyword evidence="4" id="KW-1185">Reference proteome</keyword>
<name>W1NVV2_AMBTC</name>
<dbReference type="AlphaFoldDB" id="W1NVV2"/>
<dbReference type="InterPro" id="IPR001245">
    <property type="entry name" value="Ser-Thr/Tyr_kinase_cat_dom"/>
</dbReference>
<dbReference type="eggNOG" id="KOG0192">
    <property type="taxonomic scope" value="Eukaryota"/>
</dbReference>
<dbReference type="SUPFAM" id="SSF56112">
    <property type="entry name" value="Protein kinase-like (PK-like)"/>
    <property type="match status" value="1"/>
</dbReference>
<dbReference type="GO" id="GO:0005524">
    <property type="term" value="F:ATP binding"/>
    <property type="evidence" value="ECO:0007669"/>
    <property type="project" value="InterPro"/>
</dbReference>
<dbReference type="Pfam" id="PF06760">
    <property type="entry name" value="DUF1221"/>
    <property type="match status" value="1"/>
</dbReference>
<dbReference type="GO" id="GO:0004672">
    <property type="term" value="F:protein kinase activity"/>
    <property type="evidence" value="ECO:0000318"/>
    <property type="project" value="GO_Central"/>
</dbReference>
<dbReference type="InterPro" id="IPR011009">
    <property type="entry name" value="Kinase-like_dom_sf"/>
</dbReference>
<feature type="compositionally biased region" description="Polar residues" evidence="1">
    <location>
        <begin position="633"/>
        <end position="647"/>
    </location>
</feature>
<proteinExistence type="predicted"/>
<dbReference type="PANTHER" id="PTHR44329">
    <property type="entry name" value="SERINE/THREONINE-PROTEIN KINASE TNNI3K-RELATED"/>
    <property type="match status" value="1"/>
</dbReference>
<dbReference type="InterPro" id="IPR000719">
    <property type="entry name" value="Prot_kinase_dom"/>
</dbReference>
<evidence type="ECO:0000259" key="2">
    <source>
        <dbReference type="PROSITE" id="PS50011"/>
    </source>
</evidence>
<protein>
    <recommendedName>
        <fullName evidence="2">Protein kinase domain-containing protein</fullName>
    </recommendedName>
</protein>
<dbReference type="Proteomes" id="UP000017836">
    <property type="component" value="Unassembled WGS sequence"/>
</dbReference>
<dbReference type="Pfam" id="PF07714">
    <property type="entry name" value="PK_Tyr_Ser-Thr"/>
    <property type="match status" value="1"/>
</dbReference>
<dbReference type="InterPro" id="IPR010632">
    <property type="entry name" value="DUF1221"/>
</dbReference>
<organism evidence="3 4">
    <name type="scientific">Amborella trichopoda</name>
    <dbReference type="NCBI Taxonomy" id="13333"/>
    <lineage>
        <taxon>Eukaryota</taxon>
        <taxon>Viridiplantae</taxon>
        <taxon>Streptophyta</taxon>
        <taxon>Embryophyta</taxon>
        <taxon>Tracheophyta</taxon>
        <taxon>Spermatophyta</taxon>
        <taxon>Magnoliopsida</taxon>
        <taxon>Amborellales</taxon>
        <taxon>Amborellaceae</taxon>
        <taxon>Amborella</taxon>
    </lineage>
</organism>
<dbReference type="FunFam" id="1.10.510.10:FF:000778">
    <property type="entry name" value="Kinase family protein"/>
    <property type="match status" value="1"/>
</dbReference>
<dbReference type="PROSITE" id="PS50011">
    <property type="entry name" value="PROTEIN_KINASE_DOM"/>
    <property type="match status" value="1"/>
</dbReference>
<sequence>MEQLRQIGEVLGSLKVLMVFKDDIRINRHQCSLLYEIFKLGLQGIAEEIRDNLKFDERLKKWKALEQPLKELFRTVKEGESYIKHCLEPKDSLGKAISLPQNNDCVEFHLHNFIWCVFVVFESIEIAGEIAGYDQEETQKKKLLFSKRYEREWLDKSLFQWNFGKKYLVSREICNRLNTVWKEDRKMFLEILEEKRRTKSESRILDLLHKNFEGSEVSKGDLFPCSILTDPKDYQVRRRLGNGGQHKEIHWMGESFAVRHFHAEVEPLIPEISLLSSLMHPNIMHILCGFVDKERKECFLVMELMNRDLSNYIKETCGPRKRVPFTLPVTVDVMLQIARGMEYLHSRKIYHGNLNPSNILVRVRNPSSEGHLHVKITGFGLTSVKNSTSKNSANQPTTDPVIWYAPEVLQEQEQGNPTSPSKYTEKADVYSFSMICFELLTGKLPFEEGHLQGDKMSRNLRAGERPLFPFPSPKYLTALTKKCWQDDPNQRPNFSSICRTLRYIKRFLVMNQDHDQPDAPLPLIDYMDLEANFSKRLLGCGEEFTESVSLIPFQMFAYRVIERQKTMVNLKEKNSESGSDGASVGGDENQGNVEETFSNLKPTSRSSQSSSESTKKPAFAKKTTNGKSRKSSDQIVQYNENRGQVWL</sequence>
<dbReference type="Gene3D" id="1.10.510.10">
    <property type="entry name" value="Transferase(Phosphotransferase) domain 1"/>
    <property type="match status" value="1"/>
</dbReference>
<accession>W1NVV2</accession>
<dbReference type="Gramene" id="ERN01757">
    <property type="protein sequence ID" value="ERN01757"/>
    <property type="gene ID" value="AMTR_s00097p00141680"/>
</dbReference>
<dbReference type="GO" id="GO:0007165">
    <property type="term" value="P:signal transduction"/>
    <property type="evidence" value="ECO:0000318"/>
    <property type="project" value="GO_Central"/>
</dbReference>
<dbReference type="OMA" id="EHMSKNI"/>
<dbReference type="EMBL" id="KI394743">
    <property type="protein sequence ID" value="ERN01757.1"/>
    <property type="molecule type" value="Genomic_DNA"/>
</dbReference>
<reference evidence="4" key="1">
    <citation type="journal article" date="2013" name="Science">
        <title>The Amborella genome and the evolution of flowering plants.</title>
        <authorList>
            <consortium name="Amborella Genome Project"/>
        </authorList>
    </citation>
    <scope>NUCLEOTIDE SEQUENCE [LARGE SCALE GENOMIC DNA]</scope>
</reference>
<feature type="compositionally biased region" description="Polar residues" evidence="1">
    <location>
        <begin position="589"/>
        <end position="603"/>
    </location>
</feature>
<dbReference type="HOGENOM" id="CLU_012892_0_0_1"/>
<dbReference type="InterPro" id="IPR051681">
    <property type="entry name" value="Ser/Thr_Kinases-Pseudokinases"/>
</dbReference>
<gene>
    <name evidence="3" type="ORF">AMTR_s00097p00141680</name>
</gene>
<feature type="domain" description="Protein kinase" evidence="2">
    <location>
        <begin position="234"/>
        <end position="508"/>
    </location>
</feature>